<feature type="transmembrane region" description="Helical" evidence="1">
    <location>
        <begin position="157"/>
        <end position="179"/>
    </location>
</feature>
<dbReference type="EMBL" id="JACIJO010000005">
    <property type="protein sequence ID" value="MBB6328715.1"/>
    <property type="molecule type" value="Genomic_DNA"/>
</dbReference>
<protein>
    <submittedName>
        <fullName evidence="2">Magnesium-transporting ATPase (P-type)</fullName>
    </submittedName>
</protein>
<accession>A0A841N231</accession>
<proteinExistence type="predicted"/>
<keyword evidence="1" id="KW-0472">Membrane</keyword>
<name>A0A841N231_9BACT</name>
<sequence>MRKLTEKELDQVKKVIAAKELTSAEIVIEIYDHYVSHLESFESSKFESELFELEQKFTFGYCHSLQAKLFKASKNDILSFQWSIFKTYFTWPKFLATTFFLAIYIIIWMEVEHKTKAQLLIIPMISIVILSAWIYYRSFKKVRKIKKMIDSPRTIESSLLKVIMIQLSLITSSFNLLILTPKIFDIPEFMESPYFLAATLALFLFYASYSLTLFEAWKIKSRTALI</sequence>
<evidence type="ECO:0000313" key="3">
    <source>
        <dbReference type="Proteomes" id="UP000588604"/>
    </source>
</evidence>
<feature type="transmembrane region" description="Helical" evidence="1">
    <location>
        <begin position="194"/>
        <end position="214"/>
    </location>
</feature>
<dbReference type="AlphaFoldDB" id="A0A841N231"/>
<dbReference type="RefSeq" id="WP_184498075.1">
    <property type="nucleotide sequence ID" value="NZ_JACIJO010000005.1"/>
</dbReference>
<evidence type="ECO:0000313" key="2">
    <source>
        <dbReference type="EMBL" id="MBB6328715.1"/>
    </source>
</evidence>
<gene>
    <name evidence="2" type="ORF">FHS59_004374</name>
</gene>
<evidence type="ECO:0000256" key="1">
    <source>
        <dbReference type="SAM" id="Phobius"/>
    </source>
</evidence>
<organism evidence="2 3">
    <name type="scientific">Algoriphagus iocasae</name>
    <dbReference type="NCBI Taxonomy" id="1836499"/>
    <lineage>
        <taxon>Bacteria</taxon>
        <taxon>Pseudomonadati</taxon>
        <taxon>Bacteroidota</taxon>
        <taxon>Cytophagia</taxon>
        <taxon>Cytophagales</taxon>
        <taxon>Cyclobacteriaceae</taxon>
        <taxon>Algoriphagus</taxon>
    </lineage>
</organism>
<keyword evidence="3" id="KW-1185">Reference proteome</keyword>
<feature type="transmembrane region" description="Helical" evidence="1">
    <location>
        <begin position="94"/>
        <end position="111"/>
    </location>
</feature>
<comment type="caution">
    <text evidence="2">The sequence shown here is derived from an EMBL/GenBank/DDBJ whole genome shotgun (WGS) entry which is preliminary data.</text>
</comment>
<feature type="transmembrane region" description="Helical" evidence="1">
    <location>
        <begin position="117"/>
        <end position="136"/>
    </location>
</feature>
<keyword evidence="1" id="KW-1133">Transmembrane helix</keyword>
<reference evidence="2 3" key="1">
    <citation type="submission" date="2020-08" db="EMBL/GenBank/DDBJ databases">
        <title>Genomic Encyclopedia of Type Strains, Phase IV (KMG-IV): sequencing the most valuable type-strain genomes for metagenomic binning, comparative biology and taxonomic classification.</title>
        <authorList>
            <person name="Goeker M."/>
        </authorList>
    </citation>
    <scope>NUCLEOTIDE SEQUENCE [LARGE SCALE GENOMIC DNA]</scope>
    <source>
        <strain evidence="2 3">DSM 102044</strain>
    </source>
</reference>
<dbReference type="Proteomes" id="UP000588604">
    <property type="component" value="Unassembled WGS sequence"/>
</dbReference>
<keyword evidence="1" id="KW-0812">Transmembrane</keyword>